<keyword evidence="11" id="KW-0325">Glycoprotein</keyword>
<keyword evidence="9 13" id="KW-0472">Membrane</keyword>
<feature type="domain" description="Cadherin" evidence="15">
    <location>
        <begin position="2987"/>
        <end position="3087"/>
    </location>
</feature>
<dbReference type="GeneID" id="112685608"/>
<dbReference type="PROSITE" id="PS51257">
    <property type="entry name" value="PROKAR_LIPOPROTEIN"/>
    <property type="match status" value="1"/>
</dbReference>
<feature type="transmembrane region" description="Helical" evidence="13">
    <location>
        <begin position="3896"/>
        <end position="3918"/>
    </location>
</feature>
<dbReference type="FunFam" id="2.60.40.60:FF:000039">
    <property type="entry name" value="FAT atypical cadherin 3"/>
    <property type="match status" value="1"/>
</dbReference>
<dbReference type="FunFam" id="2.60.40.60:FF:000059">
    <property type="entry name" value="FAT atypical cadherin 3"/>
    <property type="match status" value="1"/>
</dbReference>
<dbReference type="Proteomes" id="UP000694846">
    <property type="component" value="Unplaced"/>
</dbReference>
<feature type="domain" description="Cadherin" evidence="15">
    <location>
        <begin position="285"/>
        <end position="378"/>
    </location>
</feature>
<dbReference type="GO" id="GO:0030855">
    <property type="term" value="P:epithelial cell differentiation"/>
    <property type="evidence" value="ECO:0007669"/>
    <property type="project" value="UniProtKB-ARBA"/>
</dbReference>
<feature type="domain" description="Cadherin" evidence="15">
    <location>
        <begin position="3295"/>
        <end position="3399"/>
    </location>
</feature>
<name>A0A8B8FQU8_9HEMI</name>
<dbReference type="FunFam" id="2.60.40.60:FF:000037">
    <property type="entry name" value="FAT atypical cadherin 1"/>
    <property type="match status" value="2"/>
</dbReference>
<evidence type="ECO:0000313" key="19">
    <source>
        <dbReference type="RefSeq" id="XP_025413323.1"/>
    </source>
</evidence>
<dbReference type="FunFam" id="2.60.40.60:FF:000100">
    <property type="entry name" value="protocadherin Fat 2"/>
    <property type="match status" value="1"/>
</dbReference>
<feature type="domain" description="Cadherin" evidence="15">
    <location>
        <begin position="2148"/>
        <end position="2252"/>
    </location>
</feature>
<sequence length="4150" mass="462084">METGYKTLCFKPLILVLLFLVSSCFSTFKNGSLAELHFTRELYNATIPENALIKTYVRTEEKMGIYCSDDDLSIRYKIASQQKIKFFKAEEKKVGNFWFLLVRTKTDYDVLNRERQDEYVLEIKATVTTLTDKIKDKKRNGVSVELHTTVVVSVLDTNDLSPLFYPTVYEKTIPEDTPLHSSVLKVSAEDADIGMNGEIYYSFREKTNQFAMHPRTGVITITRLLKFEERKSYDFVVEARDRGIRGRSKPNTAKVKFNIQQVNIYSPDIDIQNLPHVVEESNCDIYAIIKVTDRDTGVNGVIQSLEIVDGDPDGHFRIKETGHIGEYNIVVLNMLDRETAPKGYNLTLRAVDSGTPERDTYKSIHIKLADVNDNAPVFERELYEVNIAETAPINSPVIKLKVSDKDEGKNAQVSLEIVGGNKGGEFRINKRTGMLYTAVVLDAELGSSYTLTVSAIDQGNAGSRKQSAAKVKIFVVDANDNDPLFDKYFMEVSINENEPAGTSVVKIGARDKDSGENGYISYSIANLKPVPFDIDHFTGLIKTTHLLDFETMRREYVLHIRASDWGYPYRRQTEMKLVIKLKDVNDNRPQFEKIDCKIQVPRFTAIGKEIMTMSAVDFDDGNFISYRVESGNEDNCFSIDSSSGVLSVTCDLSDVRTEERSVKITATDGSHYSDLTSLLISLVNAKKTQAADDSINIDCRETGVLRRLNDAIETAKKNNIDEDDDFAMMPSRYGENVYKPELVNFPSAVQVNESVPLGYTILAIRARDRDLGYNGKLIYGVSDGDDDSLFRIDPETGDLNVVGYLDREARDEYILNITVSDLGKPQHTTWKMLKVVILDVNDNAPKVDKRVSSFRVSENARNGTVIFQINAQDSDQGENGRIVYTLTTDTTHFSVDQTSGNLFVSGRLDRERQELYELKVTVSDCAPEPWTLHTEALIRIIVDDVNDNAPEFLVQNYTVKALEDLPIGSVVTIVTAVDPDLGTGGIVTYSLESESSSEVDEQTFEIDAISGTVRTLNELDFELRQIHTIIVRAVDGGMPYLSSETWLTIEVVDVNENMFAPEFGSFYATAFIDENEPPGTLVTTVSATDADPPGDVSRVGYSIVDGDGLGYFSIDSAGNIRTMVVLDVETKSSYWLTVMAFDHATVPLHSRLEVFVEVKNINDNVPLTKAPVYYPRVKEDALPNTPIIQLEASDADLSDTRITYKITTGNPQSLFTISSNTGLITTTGRKLDRETESEHILEVTVIDDGIPVLSSTTSVVITVEDVNDNAPEMLKKMYRFKIPETQPVQEPLTQENGTAAVTAEMTEIDEFLDKKPWISFEPNDIIGPALFRVVASDKDSGDNARLTYTMKAAQGVDDIFSVEPDTGVIHSEYSFRGNQDFSFYIRATDNGSPNMSSVAKKVIVEVLKIPENSKYVPEIQNPNQKVDVTESDTVGYIVALINAVDKDQDYLWYRIESGDPNLDFMIEDDGNVVLARQLDWETQKEYNLTIAVTDGVYTTATQLFVSVKDINEYRPKFSQDVYEVNVTENAEIGSPVARLMATDDDQDLKLLYGIYSAQHINSVKSFAVDYQSGVVSVQQPLDRESIARHELTVVVKDQSTPSKKNFARVLITVIDSNDHSPEFSSNIVQGRVFETTAVGTSVLQLLATDKDHGENAAVSYHITSGNIGNVFSIDSKLGTLHVMKELDMSVTSEYTLIVKAVDSGSPPLFSTIPVYIMVVMADNAPPKFKNPNESAEIYENEPSGTVVKRLQARSTSSLLFELVEGDMYSLFSVNPSTGVLITKRQLDYESCHVYNLSVTATNMAGSKAICRISVHVLDKNDNSPVLINTSYKGLISEAAPIGSLVLLNDTLPMLIKAIDADSGSNGLLQYEIVEFAQSRMFHVVSNTGAIRTTTLLDYETSPNITFHVRVIDQGNPRRTSDVLAKVFISILDVNDCPPVFTNFEYNASVLVPTYINVAVVQLNATDGDSEEQTKLIYSIIGGNDANVYKIDAERGLITVRDPNLGIKSSPHNLAVSVTDGKYSSQSNVNVHWYRSEDSSLKFQKPIYYATVMENDTKVRFLCAVTVIGAHLNEHLLFSILNPTRYFQIGSTTGILSTTGIAFDREVKEVYQIIVQVQSMDAESDTLRVAHVPVNVTVLDVNDNAPMFVNLPYYAIVSIDAKKDDLVTKVHAIDLDQGENAAVRYELFKGPGELFKVSRSTGEVFLRHNLESQNNGRVNEFKLIVAAFDGGLQSYSTEVEVNVKVMDRSMPVFDKQFYSVSVPENIELYAPIPLSIRADSPLARKLIYSIVAGNTFEEFAIDFNTADDYGGTSLLYAVDNLDYEQVQHYTLTIRATDSVSGVSADVLVSIIVTDVNDCAPEFMLDSYNISISESASFGSFILKVTATDNDTDINRLIKYSIRKDEENSTDYFHIDEKEGSIYLKQALDHETRPFHHIVLEASDSGLPPLSTTTHLWITVMDVNDNAPKFEQSSYSCWLSEDAERGQFVTMVTATDPDMVDHSRLIYGITGGNTQQMFDINSKSGIIIVSNLNKLTTVNEHVLNVSVSDGVYTSFSRVRIEMVSSNRHSPVFEKSHYDGRILENQISGTEIIRVQAIDNDTGPYGEVSYSIPSKKMSKIFSINNITGEIVSKMSLDREETSLYEINVLACDQGARCGFVLVRIRVSDENDNSPRFLLPEYKTCIHNSLPVNTGFLTVKAVDDDQEPSGQITYSINDIEPSDITDLMTVNKYTGALVLLKTVESLKNNVYQFFIRATDSGTPPRQSDVPIELFVLSSEDLPPVFLQEDQKFNLTENAPIGTIVTTVKLVSDVETKYKITASEESTKLFTINDKGQISTTGLLDREKQAFHILGVFAFTESSPPLTALTEVYVKVLDENDNAPEFDNDMYSAKISETIIEGTPVVKTRAIDLDEGKNGEVKYLINSKSIVPFVIDQYSGSISVSASNLDREVKSLYIFDVVALDSGTPSLNSTVKIHISLVDYNDNPSRFSQAVYSASVEEDSLPGTVVVQLTLVDNDNELPTTLMYHIRDGDMHSKFAIRSTGEVYVANTLDRESLDNYQLTIIVTDGKYVSTARLNIIVTDVNDEKPYCLRHRYRRTLSEGAPIGNVILKIEARDADLNPKLRYYLTGHGAEHFTLDIDSGLLKTAVSLDREHYARYNLEAHVQDREKNEWECVSKVEITMLDINDNAPVFVSNNNNTASLSEDAQIGTIVIKIHATDSDIGLNRKLKYSLQDSADNHFIISSDSGIVTLAKKLDRETCETYNLTVKAMDHGSPPLSSTTQLNVIVLDVNDNPPIFVQRTYYATVSEIAPIDTEVTRVLATSLDSGKNAEVMYSIAGGNEHNKFSINPETGVISVFEMLDYERVRDYLLTIQATDLGEPPLSNQAMVNISILDANDNAPIFSQLAYTTQISEDAHIGEVVIKVLATDLDSELNGKIRYALVKGDHHQQFSIDPFTGNITVAKPLDREQVSTYNLQIRATDSGIPELMSFALVQVQVNDVNDNPPLFSQHNYSAFVHEDKKPGWIVCQLSVTDADLEPNGGPFTYDIRNSDDGNAFSIDPDGTVRTATHLDHRFQQNFKLEIRVFDNGKPFLHSDTWLHIKVIEESQFPPIITPLEVWVGSWQDRWEGGSLGHIHATDQDEYDTLAYYIKNVNHKELFKIEERSGEIRAPQGLDAGFYSINVSVSDGKFSSYSTVNVAVDSLTDEMLNEAISIRLKSVTPQHFISSQKKLLMRTLKMNLGKDVNLISLQDAPQGNLDILLFVRGGIDLNTMHAALQKAGLVISNNVPPCNCTPGQGVCSQRITWLPDQVQTIVTEMVTFVAPAHTHQPHCACRLGFVGKQCENKMTTECLCSVDEICVPDNEIDGTYKCDKPRGVGDRCLVGNEIACWPPMFSNLHITWIQMTAASAALVFIIMVICMLIICRKCRVKRQNARRNKNINVLNTEFKRTAKISNLEVAQRPVSYTAIASNPDAAYMAAVASNQLNNLDTLRSYGSAGDELENVPLDYLRNLNRGSNNKIMNGKDLKAIPDVTRVPRRSMHCSEEDTKILGGYHWDCSDWVRRSQNPLPNISEVPGSEVPDSSSFHSESNDEVHHHIIDPARDLETLDEELYLSYRSEDDDVVTYGFPQRYPSQSELSTNVCEIEDPDMPMSTAV</sequence>
<reference evidence="17 18" key="1">
    <citation type="submission" date="2025-04" db="UniProtKB">
        <authorList>
            <consortium name="RefSeq"/>
        </authorList>
    </citation>
    <scope>IDENTIFICATION</scope>
    <source>
        <tissue evidence="17 18">Whole body</tissue>
    </source>
</reference>
<feature type="domain" description="Cadherin" evidence="15">
    <location>
        <begin position="1729"/>
        <end position="1826"/>
    </location>
</feature>
<dbReference type="PROSITE" id="PS00232">
    <property type="entry name" value="CADHERIN_1"/>
    <property type="match status" value="15"/>
</dbReference>
<dbReference type="FunFam" id="2.60.40.60:FF:000032">
    <property type="entry name" value="FAT atypical cadherin 1"/>
    <property type="match status" value="1"/>
</dbReference>
<dbReference type="FunFam" id="2.60.40.60:FF:000024">
    <property type="entry name" value="FAT atypical cadherin 3"/>
    <property type="match status" value="2"/>
</dbReference>
<feature type="domain" description="Cadherin" evidence="15">
    <location>
        <begin position="1827"/>
        <end position="1940"/>
    </location>
</feature>
<dbReference type="PANTHER" id="PTHR24028:SF328">
    <property type="entry name" value="CADHERIN-3"/>
    <property type="match status" value="1"/>
</dbReference>
<dbReference type="FunFam" id="2.60.40.60:FF:000026">
    <property type="entry name" value="FAT atypical cadherin 1"/>
    <property type="match status" value="2"/>
</dbReference>
<feature type="domain" description="Cadherin" evidence="15">
    <location>
        <begin position="486"/>
        <end position="591"/>
    </location>
</feature>
<feature type="domain" description="Cadherin" evidence="15">
    <location>
        <begin position="2469"/>
        <end position="2570"/>
    </location>
</feature>
<dbReference type="GO" id="GO:0007163">
    <property type="term" value="P:establishment or maintenance of cell polarity"/>
    <property type="evidence" value="ECO:0007669"/>
    <property type="project" value="UniProtKB-ARBA"/>
</dbReference>
<feature type="domain" description="Cadherin" evidence="15">
    <location>
        <begin position="592"/>
        <end position="695"/>
    </location>
</feature>
<evidence type="ECO:0000256" key="3">
    <source>
        <dbReference type="ARBA" id="ARBA00022692"/>
    </source>
</evidence>
<dbReference type="OrthoDB" id="6252479at2759"/>
<feature type="domain" description="Cadherin" evidence="15">
    <location>
        <begin position="2362"/>
        <end position="2468"/>
    </location>
</feature>
<dbReference type="GO" id="GO:0048589">
    <property type="term" value="P:developmental growth"/>
    <property type="evidence" value="ECO:0007669"/>
    <property type="project" value="UniProtKB-ARBA"/>
</dbReference>
<feature type="signal peptide" evidence="14">
    <location>
        <begin position="1"/>
        <end position="26"/>
    </location>
</feature>
<feature type="domain" description="Cadherin" evidence="15">
    <location>
        <begin position="2571"/>
        <end position="2673"/>
    </location>
</feature>
<keyword evidence="2" id="KW-0245">EGF-like domain</keyword>
<keyword evidence="8 13" id="KW-1133">Transmembrane helix</keyword>
<evidence type="ECO:0000313" key="20">
    <source>
        <dbReference type="RefSeq" id="XP_025413324.1"/>
    </source>
</evidence>
<feature type="domain" description="Cadherin" evidence="15">
    <location>
        <begin position="1169"/>
        <end position="1273"/>
    </location>
</feature>
<dbReference type="GO" id="GO:0008104">
    <property type="term" value="P:intracellular protein localization"/>
    <property type="evidence" value="ECO:0007669"/>
    <property type="project" value="UniProtKB-ARBA"/>
</dbReference>
<feature type="domain" description="Cadherin" evidence="15">
    <location>
        <begin position="1072"/>
        <end position="1173"/>
    </location>
</feature>
<keyword evidence="7" id="KW-0130">Cell adhesion</keyword>
<dbReference type="CDD" id="cd11304">
    <property type="entry name" value="Cadherin_repeat"/>
    <property type="match status" value="34"/>
</dbReference>
<dbReference type="SUPFAM" id="SSF49313">
    <property type="entry name" value="Cadherin-like"/>
    <property type="match status" value="34"/>
</dbReference>
<dbReference type="InterPro" id="IPR050174">
    <property type="entry name" value="Protocadherin/Cadherin-CA"/>
</dbReference>
<keyword evidence="6 12" id="KW-0106">Calcium</keyword>
<evidence type="ECO:0000313" key="17">
    <source>
        <dbReference type="RefSeq" id="XP_025413321.1"/>
    </source>
</evidence>
<feature type="domain" description="Cadherin" evidence="15">
    <location>
        <begin position="1318"/>
        <end position="1419"/>
    </location>
</feature>
<feature type="domain" description="Cadherin" evidence="15">
    <location>
        <begin position="2782"/>
        <end position="2881"/>
    </location>
</feature>
<feature type="domain" description="Cadherin" evidence="15">
    <location>
        <begin position="2043"/>
        <end position="2147"/>
    </location>
</feature>
<feature type="domain" description="Cadherin" evidence="15">
    <location>
        <begin position="2882"/>
        <end position="2986"/>
    </location>
</feature>
<feature type="domain" description="Cadherin" evidence="15">
    <location>
        <begin position="848"/>
        <end position="952"/>
    </location>
</feature>
<dbReference type="GO" id="GO:0007010">
    <property type="term" value="P:cytoskeleton organization"/>
    <property type="evidence" value="ECO:0007669"/>
    <property type="project" value="UniProtKB-ARBA"/>
</dbReference>
<evidence type="ECO:0000256" key="2">
    <source>
        <dbReference type="ARBA" id="ARBA00022536"/>
    </source>
</evidence>
<keyword evidence="5" id="KW-0677">Repeat</keyword>
<dbReference type="Gene3D" id="2.60.40.60">
    <property type="entry name" value="Cadherins"/>
    <property type="match status" value="34"/>
</dbReference>
<dbReference type="FunFam" id="2.60.40.60:FF:000064">
    <property type="entry name" value="FAT atypical cadherin 1"/>
    <property type="match status" value="1"/>
</dbReference>
<feature type="domain" description="Cadherin" evidence="15">
    <location>
        <begin position="1420"/>
        <end position="1517"/>
    </location>
</feature>
<evidence type="ECO:0000256" key="13">
    <source>
        <dbReference type="SAM" id="Phobius"/>
    </source>
</evidence>
<evidence type="ECO:0000256" key="4">
    <source>
        <dbReference type="ARBA" id="ARBA00022729"/>
    </source>
</evidence>
<evidence type="ECO:0000256" key="9">
    <source>
        <dbReference type="ARBA" id="ARBA00023136"/>
    </source>
</evidence>
<dbReference type="GO" id="GO:0005509">
    <property type="term" value="F:calcium ion binding"/>
    <property type="evidence" value="ECO:0007669"/>
    <property type="project" value="UniProtKB-UniRule"/>
</dbReference>
<feature type="domain" description="Cadherin" evidence="15">
    <location>
        <begin position="3400"/>
        <end position="3504"/>
    </location>
</feature>
<dbReference type="InterPro" id="IPR020894">
    <property type="entry name" value="Cadherin_CS"/>
</dbReference>
<evidence type="ECO:0000256" key="14">
    <source>
        <dbReference type="SAM" id="SignalP"/>
    </source>
</evidence>
<accession>A0A8B8FQU8</accession>
<dbReference type="FunFam" id="2.60.40.60:FF:000053">
    <property type="entry name" value="FAT atypical cadherin 3"/>
    <property type="match status" value="1"/>
</dbReference>
<dbReference type="FunFam" id="2.60.40.60:FF:000066">
    <property type="entry name" value="FAT atypical cadherin 1"/>
    <property type="match status" value="1"/>
</dbReference>
<evidence type="ECO:0000256" key="5">
    <source>
        <dbReference type="ARBA" id="ARBA00022737"/>
    </source>
</evidence>
<dbReference type="RefSeq" id="XP_025413321.1">
    <property type="nucleotide sequence ID" value="XM_025557536.1"/>
</dbReference>
<keyword evidence="16" id="KW-1185">Reference proteome</keyword>
<feature type="domain" description="Cadherin" evidence="15">
    <location>
        <begin position="3625"/>
        <end position="3719"/>
    </location>
</feature>
<feature type="domain" description="Cadherin" evidence="15">
    <location>
        <begin position="2674"/>
        <end position="2781"/>
    </location>
</feature>
<keyword evidence="3 13" id="KW-0812">Transmembrane</keyword>
<proteinExistence type="predicted"/>
<dbReference type="FunFam" id="2.60.40.60:FF:000033">
    <property type="entry name" value="FAT atypical cadherin 1"/>
    <property type="match status" value="1"/>
</dbReference>
<dbReference type="RefSeq" id="XP_025413322.1">
    <property type="nucleotide sequence ID" value="XM_025557537.1"/>
</dbReference>
<dbReference type="InterPro" id="IPR015919">
    <property type="entry name" value="Cadherin-like_sf"/>
</dbReference>
<feature type="domain" description="Cadherin" evidence="15">
    <location>
        <begin position="3088"/>
        <end position="3189"/>
    </location>
</feature>
<dbReference type="RefSeq" id="XP_025413323.1">
    <property type="nucleotide sequence ID" value="XM_025557538.1"/>
</dbReference>
<dbReference type="FunFam" id="2.60.40.60:FF:000041">
    <property type="entry name" value="FAT atypical cadherin 1"/>
    <property type="match status" value="1"/>
</dbReference>
<dbReference type="Pfam" id="PF00028">
    <property type="entry name" value="Cadherin"/>
    <property type="match status" value="29"/>
</dbReference>
<dbReference type="FunFam" id="2.60.40.60:FF:000061">
    <property type="entry name" value="FAT atypical cadherin 3"/>
    <property type="match status" value="1"/>
</dbReference>
<dbReference type="RefSeq" id="XP_025413324.1">
    <property type="nucleotide sequence ID" value="XM_025557539.1"/>
</dbReference>
<feature type="domain" description="Cadherin" evidence="15">
    <location>
        <begin position="2253"/>
        <end position="2361"/>
    </location>
</feature>
<dbReference type="GO" id="GO:0005886">
    <property type="term" value="C:plasma membrane"/>
    <property type="evidence" value="ECO:0007669"/>
    <property type="project" value="UniProtKB-SubCell"/>
</dbReference>
<dbReference type="CTD" id="40191"/>
<feature type="domain" description="Cadherin" evidence="15">
    <location>
        <begin position="1959"/>
        <end position="2047"/>
    </location>
</feature>
<dbReference type="FunFam" id="2.60.40.60:FF:000051">
    <property type="entry name" value="FAT atypical cadherin 1"/>
    <property type="match status" value="1"/>
</dbReference>
<dbReference type="GO" id="GO:0048513">
    <property type="term" value="P:animal organ development"/>
    <property type="evidence" value="ECO:0007669"/>
    <property type="project" value="UniProtKB-ARBA"/>
</dbReference>
<feature type="domain" description="Cadherin" evidence="15">
    <location>
        <begin position="39"/>
        <end position="164"/>
    </location>
</feature>
<evidence type="ECO:0000256" key="8">
    <source>
        <dbReference type="ARBA" id="ARBA00022989"/>
    </source>
</evidence>
<protein>
    <submittedName>
        <fullName evidence="17 18">Fat-like cadherin-related tumor suppressor homolog isoform X1</fullName>
    </submittedName>
</protein>
<evidence type="ECO:0000256" key="1">
    <source>
        <dbReference type="ARBA" id="ARBA00004251"/>
    </source>
</evidence>
<evidence type="ECO:0000256" key="6">
    <source>
        <dbReference type="ARBA" id="ARBA00022837"/>
    </source>
</evidence>
<keyword evidence="10" id="KW-1015">Disulfide bond</keyword>
<comment type="subcellular location">
    <subcellularLocation>
        <location evidence="1">Cell membrane</location>
        <topology evidence="1">Single-pass type I membrane protein</topology>
    </subcellularLocation>
</comment>
<dbReference type="GO" id="GO:0007156">
    <property type="term" value="P:homophilic cell adhesion via plasma membrane adhesion molecules"/>
    <property type="evidence" value="ECO:0007669"/>
    <property type="project" value="InterPro"/>
</dbReference>
<keyword evidence="4 14" id="KW-0732">Signal</keyword>
<gene>
    <name evidence="17 18 19 20" type="primary">LOC112685608</name>
</gene>
<dbReference type="FunFam" id="2.60.40.60:FF:000021">
    <property type="entry name" value="FAT atypical cadherin 1"/>
    <property type="match status" value="1"/>
</dbReference>
<feature type="domain" description="Cadherin" evidence="15">
    <location>
        <begin position="379"/>
        <end position="485"/>
    </location>
</feature>
<feature type="domain" description="Cadherin" evidence="15">
    <location>
        <begin position="3191"/>
        <end position="3294"/>
    </location>
</feature>
<dbReference type="GO" id="GO:0050839">
    <property type="term" value="F:cell adhesion molecule binding"/>
    <property type="evidence" value="ECO:0007669"/>
    <property type="project" value="UniProtKB-ARBA"/>
</dbReference>
<dbReference type="FunFam" id="2.60.40.60:FF:000020">
    <property type="entry name" value="Dachsous cadherin-related 1b"/>
    <property type="match status" value="1"/>
</dbReference>
<feature type="domain" description="Cadherin" evidence="15">
    <location>
        <begin position="165"/>
        <end position="269"/>
    </location>
</feature>
<evidence type="ECO:0000256" key="10">
    <source>
        <dbReference type="ARBA" id="ARBA00023157"/>
    </source>
</evidence>
<dbReference type="FunFam" id="2.60.40.60:FF:000013">
    <property type="entry name" value="Cadherin EGF LAG seven-pass G-type receptor"/>
    <property type="match status" value="3"/>
</dbReference>
<evidence type="ECO:0000259" key="15">
    <source>
        <dbReference type="PROSITE" id="PS50268"/>
    </source>
</evidence>
<dbReference type="PRINTS" id="PR00205">
    <property type="entry name" value="CADHERIN"/>
</dbReference>
<dbReference type="PANTHER" id="PTHR24028">
    <property type="entry name" value="CADHERIN-87A"/>
    <property type="match status" value="1"/>
</dbReference>
<dbReference type="FunFam" id="2.60.40.60:FF:000080">
    <property type="entry name" value="FAT atypical cadherin 1"/>
    <property type="match status" value="2"/>
</dbReference>
<dbReference type="SMART" id="SM00112">
    <property type="entry name" value="CA"/>
    <property type="match status" value="33"/>
</dbReference>
<feature type="domain" description="Cadherin" evidence="15">
    <location>
        <begin position="953"/>
        <end position="1063"/>
    </location>
</feature>
<evidence type="ECO:0000256" key="11">
    <source>
        <dbReference type="ARBA" id="ARBA00023180"/>
    </source>
</evidence>
<evidence type="ECO:0000313" key="16">
    <source>
        <dbReference type="Proteomes" id="UP000694846"/>
    </source>
</evidence>
<dbReference type="FunFam" id="2.60.40.60:FF:000015">
    <property type="entry name" value="FAT atypical cadherin 1"/>
    <property type="match status" value="4"/>
</dbReference>
<evidence type="ECO:0000256" key="12">
    <source>
        <dbReference type="PROSITE-ProRule" id="PRU00043"/>
    </source>
</evidence>
<dbReference type="PROSITE" id="PS50268">
    <property type="entry name" value="CADHERIN_2"/>
    <property type="match status" value="34"/>
</dbReference>
<feature type="domain" description="Cadherin" evidence="15">
    <location>
        <begin position="1624"/>
        <end position="1728"/>
    </location>
</feature>
<evidence type="ECO:0000313" key="18">
    <source>
        <dbReference type="RefSeq" id="XP_025413322.1"/>
    </source>
</evidence>
<feature type="domain" description="Cadherin" evidence="15">
    <location>
        <begin position="3505"/>
        <end position="3609"/>
    </location>
</feature>
<evidence type="ECO:0000256" key="7">
    <source>
        <dbReference type="ARBA" id="ARBA00022889"/>
    </source>
</evidence>
<feature type="domain" description="Cadherin" evidence="15">
    <location>
        <begin position="1518"/>
        <end position="1623"/>
    </location>
</feature>
<dbReference type="GO" id="GO:0001736">
    <property type="term" value="P:establishment of planar polarity"/>
    <property type="evidence" value="ECO:0007669"/>
    <property type="project" value="UniProtKB-ARBA"/>
</dbReference>
<organism evidence="16 20">
    <name type="scientific">Sipha flava</name>
    <name type="common">yellow sugarcane aphid</name>
    <dbReference type="NCBI Taxonomy" id="143950"/>
    <lineage>
        <taxon>Eukaryota</taxon>
        <taxon>Metazoa</taxon>
        <taxon>Ecdysozoa</taxon>
        <taxon>Arthropoda</taxon>
        <taxon>Hexapoda</taxon>
        <taxon>Insecta</taxon>
        <taxon>Pterygota</taxon>
        <taxon>Neoptera</taxon>
        <taxon>Paraneoptera</taxon>
        <taxon>Hemiptera</taxon>
        <taxon>Sternorrhyncha</taxon>
        <taxon>Aphidomorpha</taxon>
        <taxon>Aphidoidea</taxon>
        <taxon>Aphididae</taxon>
        <taxon>Sipha</taxon>
    </lineage>
</organism>
<feature type="domain" description="Cadherin" evidence="15">
    <location>
        <begin position="743"/>
        <end position="847"/>
    </location>
</feature>
<dbReference type="GO" id="GO:0007424">
    <property type="term" value="P:open tracheal system development"/>
    <property type="evidence" value="ECO:0007669"/>
    <property type="project" value="UniProtKB-ARBA"/>
</dbReference>
<dbReference type="InterPro" id="IPR002126">
    <property type="entry name" value="Cadherin-like_dom"/>
</dbReference>
<feature type="chain" id="PRO_5044666567" evidence="14">
    <location>
        <begin position="27"/>
        <end position="4150"/>
    </location>
</feature>